<dbReference type="InterPro" id="IPR012334">
    <property type="entry name" value="Pectin_lyas_fold"/>
</dbReference>
<dbReference type="HOGENOM" id="CLU_688623_0_0_5"/>
<dbReference type="Gene3D" id="2.160.20.10">
    <property type="entry name" value="Single-stranded right-handed beta-helix, Pectin lyase-like"/>
    <property type="match status" value="1"/>
</dbReference>
<dbReference type="Proteomes" id="UP000009319">
    <property type="component" value="Unassembled WGS sequence"/>
</dbReference>
<dbReference type="InterPro" id="IPR011050">
    <property type="entry name" value="Pectin_lyase_fold/virulence"/>
</dbReference>
<dbReference type="EMBL" id="CANI01000028">
    <property type="protein sequence ID" value="CCM77132.1"/>
    <property type="molecule type" value="Genomic_DNA"/>
</dbReference>
<sequence length="400" mass="42467">MSDVTSYGALLDGVTDDSAAILAAIASDGRADIPYTPTGFVAGDIDLFAGQKIVGHGKPTWKIKAGASCGISLKCFSVDRKAKVSEITFDGSLGGATAIRAATANAVVFNPRLHDLAFKYCVEAIGDEPSASNWVVDMSVTDSTAYFTKGRQVYLRRTRGFLKWEDFRVDHTYNTWQTPWEGVRLEDVIGIDICRVDVLGPTQPTSTYQPASIGFYLKGINGSGKMSGYIHRLLVDNTRGPGIKIENFGNVKGEKLESYQNYGPGIELNGVFNFAFSEVKASGMVGTEAQQPNAPADVSGISLIGCSHGDISAPESLFNTGHGIVVKNSLFCKIRGGCSNSNTKNGYVEDGTSNRNLLADMDSLSNGLNSAVQIGSASTIRDIMPNGGTRTGKLTGAVTV</sequence>
<gene>
    <name evidence="1" type="ORF">BN77_4182</name>
</gene>
<reference evidence="1 2" key="1">
    <citation type="journal article" date="2013" name="Genome Announc.">
        <title>Draft Genome Sequence of Rhizobium mesoamericanum STM3625, a Nitrogen-Fixing Symbiont of Mimosa pudica Isolated in French Guiana (South America).</title>
        <authorList>
            <person name="Moulin L."/>
            <person name="Mornico D."/>
            <person name="Melkonian R."/>
            <person name="Klonowska A."/>
        </authorList>
    </citation>
    <scope>NUCLEOTIDE SEQUENCE [LARGE SCALE GENOMIC DNA]</scope>
    <source>
        <strain evidence="1 2">STM3625</strain>
    </source>
</reference>
<evidence type="ECO:0008006" key="3">
    <source>
        <dbReference type="Google" id="ProtNLM"/>
    </source>
</evidence>
<protein>
    <recommendedName>
        <fullName evidence="3">Pectate lyase superfamily protein domain-containing protein</fullName>
    </recommendedName>
</protein>
<keyword evidence="2" id="KW-1185">Reference proteome</keyword>
<dbReference type="RefSeq" id="WP_007535067.1">
    <property type="nucleotide sequence ID" value="NZ_HF536772.1"/>
</dbReference>
<evidence type="ECO:0000313" key="1">
    <source>
        <dbReference type="EMBL" id="CCM77132.1"/>
    </source>
</evidence>
<organism evidence="1 2">
    <name type="scientific">Rhizobium mesoamericanum STM3625</name>
    <dbReference type="NCBI Taxonomy" id="1211777"/>
    <lineage>
        <taxon>Bacteria</taxon>
        <taxon>Pseudomonadati</taxon>
        <taxon>Pseudomonadota</taxon>
        <taxon>Alphaproteobacteria</taxon>
        <taxon>Hyphomicrobiales</taxon>
        <taxon>Rhizobiaceae</taxon>
        <taxon>Rhizobium/Agrobacterium group</taxon>
        <taxon>Rhizobium</taxon>
    </lineage>
</organism>
<evidence type="ECO:0000313" key="2">
    <source>
        <dbReference type="Proteomes" id="UP000009319"/>
    </source>
</evidence>
<proteinExistence type="predicted"/>
<dbReference type="SUPFAM" id="SSF51126">
    <property type="entry name" value="Pectin lyase-like"/>
    <property type="match status" value="1"/>
</dbReference>
<comment type="caution">
    <text evidence="1">The sequence shown here is derived from an EMBL/GenBank/DDBJ whole genome shotgun (WGS) entry which is preliminary data.</text>
</comment>
<name>K0PZZ5_9HYPH</name>
<dbReference type="STRING" id="1211777.BN77_4182"/>
<accession>K0PZZ5</accession>
<dbReference type="AlphaFoldDB" id="K0PZZ5"/>